<dbReference type="EMBL" id="BAAAJK010000011">
    <property type="protein sequence ID" value="GAA1390292.1"/>
    <property type="molecule type" value="Genomic_DNA"/>
</dbReference>
<evidence type="ECO:0000313" key="2">
    <source>
        <dbReference type="EMBL" id="GAA1390292.1"/>
    </source>
</evidence>
<protein>
    <recommendedName>
        <fullName evidence="4">Ribbon-helix-helix protein CopG domain-containing protein</fullName>
    </recommendedName>
</protein>
<comment type="caution">
    <text evidence="2">The sequence shown here is derived from an EMBL/GenBank/DDBJ whole genome shotgun (WGS) entry which is preliminary data.</text>
</comment>
<dbReference type="Proteomes" id="UP001501414">
    <property type="component" value="Unassembled WGS sequence"/>
</dbReference>
<accession>A0ABP4IH02</accession>
<evidence type="ECO:0000313" key="3">
    <source>
        <dbReference type="Proteomes" id="UP001501414"/>
    </source>
</evidence>
<name>A0ABP4IH02_9PSEU</name>
<reference evidence="3" key="1">
    <citation type="journal article" date="2019" name="Int. J. Syst. Evol. Microbiol.">
        <title>The Global Catalogue of Microorganisms (GCM) 10K type strain sequencing project: providing services to taxonomists for standard genome sequencing and annotation.</title>
        <authorList>
            <consortium name="The Broad Institute Genomics Platform"/>
            <consortium name="The Broad Institute Genome Sequencing Center for Infectious Disease"/>
            <person name="Wu L."/>
            <person name="Ma J."/>
        </authorList>
    </citation>
    <scope>NUCLEOTIDE SEQUENCE [LARGE SCALE GENOMIC DNA]</scope>
    <source>
        <strain evidence="3">JCM 11896</strain>
    </source>
</reference>
<gene>
    <name evidence="2" type="ORF">GCM10009613_30640</name>
</gene>
<feature type="compositionally biased region" description="Basic residues" evidence="1">
    <location>
        <begin position="1"/>
        <end position="15"/>
    </location>
</feature>
<organism evidence="2 3">
    <name type="scientific">Pseudonocardia kongjuensis</name>
    <dbReference type="NCBI Taxonomy" id="102227"/>
    <lineage>
        <taxon>Bacteria</taxon>
        <taxon>Bacillati</taxon>
        <taxon>Actinomycetota</taxon>
        <taxon>Actinomycetes</taxon>
        <taxon>Pseudonocardiales</taxon>
        <taxon>Pseudonocardiaceae</taxon>
        <taxon>Pseudonocardia</taxon>
    </lineage>
</organism>
<evidence type="ECO:0008006" key="4">
    <source>
        <dbReference type="Google" id="ProtNLM"/>
    </source>
</evidence>
<keyword evidence="3" id="KW-1185">Reference proteome</keyword>
<feature type="region of interest" description="Disordered" evidence="1">
    <location>
        <begin position="1"/>
        <end position="20"/>
    </location>
</feature>
<dbReference type="RefSeq" id="WP_344022864.1">
    <property type="nucleotide sequence ID" value="NZ_BAAAJK010000011.1"/>
</dbReference>
<proteinExistence type="predicted"/>
<evidence type="ECO:0000256" key="1">
    <source>
        <dbReference type="SAM" id="MobiDB-lite"/>
    </source>
</evidence>
<sequence length="70" mass="7803">MTAAGRRKPRGHRAPGGKARIPVSFRTAVSSRDLLDRAADRDGIDRSDLIRRYCYEGLQRDGLIPRPGAR</sequence>